<proteinExistence type="predicted"/>
<dbReference type="Proteomes" id="UP000366819">
    <property type="component" value="Unassembled WGS sequence"/>
</dbReference>
<keyword evidence="3" id="KW-0472">Membrane</keyword>
<dbReference type="Pfam" id="PF00692">
    <property type="entry name" value="dUTPase"/>
    <property type="match status" value="1"/>
</dbReference>
<dbReference type="OrthoDB" id="9180399at2"/>
<keyword evidence="3" id="KW-0812">Transmembrane</keyword>
<dbReference type="EMBL" id="CABPSN010000010">
    <property type="protein sequence ID" value="VVE53191.1"/>
    <property type="molecule type" value="Genomic_DNA"/>
</dbReference>
<dbReference type="EC" id="3.5.4.13" evidence="5"/>
<dbReference type="CDD" id="cd07557">
    <property type="entry name" value="trimeric_dUTPase"/>
    <property type="match status" value="1"/>
</dbReference>
<name>A0A5E4YWB8_9BURK</name>
<gene>
    <name evidence="5" type="primary">dcd_2</name>
    <name evidence="5" type="ORF">PAQ31011_04850</name>
</gene>
<keyword evidence="2" id="KW-0546">Nucleotide metabolism</keyword>
<evidence type="ECO:0000313" key="5">
    <source>
        <dbReference type="EMBL" id="VVE53191.1"/>
    </source>
</evidence>
<dbReference type="SUPFAM" id="SSF51283">
    <property type="entry name" value="dUTPase-like"/>
    <property type="match status" value="1"/>
</dbReference>
<keyword evidence="6" id="KW-1185">Reference proteome</keyword>
<accession>A0A5E4YWB8</accession>
<dbReference type="InterPro" id="IPR029054">
    <property type="entry name" value="dUTPase-like"/>
</dbReference>
<dbReference type="Gene3D" id="2.70.40.10">
    <property type="match status" value="1"/>
</dbReference>
<dbReference type="RefSeq" id="WP_150578172.1">
    <property type="nucleotide sequence ID" value="NZ_CABPSN010000010.1"/>
</dbReference>
<evidence type="ECO:0000256" key="2">
    <source>
        <dbReference type="ARBA" id="ARBA00023080"/>
    </source>
</evidence>
<evidence type="ECO:0000256" key="3">
    <source>
        <dbReference type="SAM" id="Phobius"/>
    </source>
</evidence>
<protein>
    <submittedName>
        <fullName evidence="5">Deoxycytidine triphosphate deaminase</fullName>
        <ecNumber evidence="5">3.5.4.13</ecNumber>
    </submittedName>
</protein>
<reference evidence="5 6" key="1">
    <citation type="submission" date="2019-08" db="EMBL/GenBank/DDBJ databases">
        <authorList>
            <person name="Peeters C."/>
        </authorList>
    </citation>
    <scope>NUCLEOTIDE SEQUENCE [LARGE SCALE GENOMIC DNA]</scope>
    <source>
        <strain evidence="5 6">LMG 31011</strain>
    </source>
</reference>
<keyword evidence="1 5" id="KW-0378">Hydrolase</keyword>
<dbReference type="AlphaFoldDB" id="A0A5E4YWB8"/>
<sequence length="212" mass="23292">MSVLHIKTRTTGSEEIFNGAALSDKSALFIEDGLTPDHFSVELSVGEAWSDRYGPSYSQMNAIPSDGVHLARHGSIVVQVAERIKVPHNMYGLIVPTGSLFLDRGVLIAPAKVEPSYAGHLKLRLFNTTNYKHDLKKGDKIASIIFFSTETTYFHPEITKKGIVVSKKVPMGKRLGRWASQSVNQIIGWVVSLVGGSMSAALVTYFVLKNHH</sequence>
<evidence type="ECO:0000259" key="4">
    <source>
        <dbReference type="Pfam" id="PF00692"/>
    </source>
</evidence>
<dbReference type="InterPro" id="IPR033704">
    <property type="entry name" value="dUTPase_trimeric"/>
</dbReference>
<evidence type="ECO:0000313" key="6">
    <source>
        <dbReference type="Proteomes" id="UP000366819"/>
    </source>
</evidence>
<feature type="transmembrane region" description="Helical" evidence="3">
    <location>
        <begin position="186"/>
        <end position="208"/>
    </location>
</feature>
<dbReference type="InterPro" id="IPR036157">
    <property type="entry name" value="dUTPase-like_sf"/>
</dbReference>
<keyword evidence="3" id="KW-1133">Transmembrane helix</keyword>
<evidence type="ECO:0000256" key="1">
    <source>
        <dbReference type="ARBA" id="ARBA00022801"/>
    </source>
</evidence>
<dbReference type="GO" id="GO:0009117">
    <property type="term" value="P:nucleotide metabolic process"/>
    <property type="evidence" value="ECO:0007669"/>
    <property type="project" value="UniProtKB-KW"/>
</dbReference>
<dbReference type="GO" id="GO:0008829">
    <property type="term" value="F:dCTP deaminase activity"/>
    <property type="evidence" value="ECO:0007669"/>
    <property type="project" value="UniProtKB-EC"/>
</dbReference>
<organism evidence="5 6">
    <name type="scientific">Pandoraea aquatica</name>
    <dbReference type="NCBI Taxonomy" id="2508290"/>
    <lineage>
        <taxon>Bacteria</taxon>
        <taxon>Pseudomonadati</taxon>
        <taxon>Pseudomonadota</taxon>
        <taxon>Betaproteobacteria</taxon>
        <taxon>Burkholderiales</taxon>
        <taxon>Burkholderiaceae</taxon>
        <taxon>Pandoraea</taxon>
    </lineage>
</organism>
<feature type="domain" description="dUTPase-like" evidence="4">
    <location>
        <begin position="69"/>
        <end position="154"/>
    </location>
</feature>